<keyword evidence="2" id="KW-0449">Lipoprotein</keyword>
<feature type="transmembrane region" description="Helical" evidence="1">
    <location>
        <begin position="9"/>
        <end position="30"/>
    </location>
</feature>
<dbReference type="PANTHER" id="PTHR37625:SF4">
    <property type="entry name" value="OUTER MEMBRANE LIPOPROTEIN"/>
    <property type="match status" value="1"/>
</dbReference>
<organism evidence="2 3">
    <name type="scientific">Halorhodospira halochloris</name>
    <name type="common">Ectothiorhodospira halochloris</name>
    <dbReference type="NCBI Taxonomy" id="1052"/>
    <lineage>
        <taxon>Bacteria</taxon>
        <taxon>Pseudomonadati</taxon>
        <taxon>Pseudomonadota</taxon>
        <taxon>Gammaproteobacteria</taxon>
        <taxon>Chromatiales</taxon>
        <taxon>Ectothiorhodospiraceae</taxon>
        <taxon>Halorhodospira</taxon>
    </lineage>
</organism>
<dbReference type="Gene3D" id="2.60.40.4150">
    <property type="entry name" value="Type VI secretion system, lipoprotein SciN"/>
    <property type="match status" value="1"/>
</dbReference>
<dbReference type="KEGG" id="hhk:HH1059_18910"/>
<dbReference type="EMBL" id="AP017372">
    <property type="protein sequence ID" value="BAU58579.2"/>
    <property type="molecule type" value="Genomic_DNA"/>
</dbReference>
<keyword evidence="1" id="KW-0812">Transmembrane</keyword>
<accession>A0A0X8XB12</accession>
<evidence type="ECO:0000313" key="3">
    <source>
        <dbReference type="Proteomes" id="UP000218890"/>
    </source>
</evidence>
<dbReference type="Proteomes" id="UP000218890">
    <property type="component" value="Chromosome"/>
</dbReference>
<sequence length="179" mass="20230">MSESSGARVAAKIVGAVLLLSIISSTFMLGGCAPHINIKLDAAADINPGPQGEPLSLLLRIYQLEGKEQLSKASYVDLLDDDSSVLASNLVDRYEVILRPEENKEVRLPMADQANYLGLVAFFRDPVTEYWQQIEKLPQRLFGKRRSKRIKMMVRDNSLFFYDREYDDKEHKHGKLASD</sequence>
<dbReference type="NCBIfam" id="TIGR03352">
    <property type="entry name" value="VI_chp_3"/>
    <property type="match status" value="1"/>
</dbReference>
<name>A0A0X8XB12_HALHR</name>
<protein>
    <submittedName>
        <fullName evidence="2">Probable lipoprotein</fullName>
    </submittedName>
</protein>
<keyword evidence="1" id="KW-0472">Membrane</keyword>
<proteinExistence type="predicted"/>
<keyword evidence="1" id="KW-1133">Transmembrane helix</keyword>
<dbReference type="Pfam" id="PF12790">
    <property type="entry name" value="T6SS-SciN"/>
    <property type="match status" value="1"/>
</dbReference>
<reference evidence="2" key="1">
    <citation type="submission" date="2016-02" db="EMBL/GenBank/DDBJ databases">
        <title>Halorhodospira halochloris DSM-1059 complete genome, version 2.</title>
        <authorList>
            <person name="Tsukatani Y."/>
        </authorList>
    </citation>
    <scope>NUCLEOTIDE SEQUENCE</scope>
    <source>
        <strain evidence="2">DSM 1059</strain>
    </source>
</reference>
<evidence type="ECO:0000256" key="1">
    <source>
        <dbReference type="SAM" id="Phobius"/>
    </source>
</evidence>
<evidence type="ECO:0000313" key="2">
    <source>
        <dbReference type="EMBL" id="BAU58579.2"/>
    </source>
</evidence>
<keyword evidence="3" id="KW-1185">Reference proteome</keyword>
<dbReference type="InterPro" id="IPR038706">
    <property type="entry name" value="Type_VI_SciN-like_sf"/>
</dbReference>
<dbReference type="AlphaFoldDB" id="A0A0X8XB12"/>
<dbReference type="InterPro" id="IPR017734">
    <property type="entry name" value="T6SS_SciN"/>
</dbReference>
<dbReference type="PANTHER" id="PTHR37625">
    <property type="entry name" value="OUTER MEMBRANE LIPOPROTEIN-RELATED"/>
    <property type="match status" value="1"/>
</dbReference>
<gene>
    <name evidence="2" type="ORF">HH1059_18910</name>
</gene>